<sequence>MDTMTSPASNVRSRRRLRLPGRCSAASARGQRGSRPGPRDALPAQPLTHRPRPEGPCPEAVPPAPPRRFGRLPAGHAASAASGQLPAQQGPLQPRQAGPRTFNSAAAATPLRPAPRRKRLCVRREGQEAALPGPGRAELGCAGPGWLVSEPPPPTRGAHLTRGGALCPEAARPAAWLRAG</sequence>
<dbReference type="AlphaFoldDB" id="A0A4D9ED32"/>
<feature type="compositionally biased region" description="Low complexity" evidence="1">
    <location>
        <begin position="84"/>
        <end position="111"/>
    </location>
</feature>
<dbReference type="Proteomes" id="UP000297703">
    <property type="component" value="Unassembled WGS sequence"/>
</dbReference>
<feature type="compositionally biased region" description="Pro residues" evidence="1">
    <location>
        <begin position="54"/>
        <end position="66"/>
    </location>
</feature>
<protein>
    <submittedName>
        <fullName evidence="2">Vacuolar protein sorting-associated protein 33B</fullName>
    </submittedName>
</protein>
<feature type="region of interest" description="Disordered" evidence="1">
    <location>
        <begin position="1"/>
        <end position="115"/>
    </location>
</feature>
<keyword evidence="3" id="KW-1185">Reference proteome</keyword>
<reference evidence="2 3" key="2">
    <citation type="submission" date="2019-04" db="EMBL/GenBank/DDBJ databases">
        <title>The genome sequence of big-headed turtle.</title>
        <authorList>
            <person name="Gong S."/>
        </authorList>
    </citation>
    <scope>NUCLEOTIDE SEQUENCE [LARGE SCALE GENOMIC DNA]</scope>
    <source>
        <strain evidence="2">DO16091913</strain>
        <tissue evidence="2">Muscle</tissue>
    </source>
</reference>
<organism evidence="2 3">
    <name type="scientific">Platysternon megacephalum</name>
    <name type="common">big-headed turtle</name>
    <dbReference type="NCBI Taxonomy" id="55544"/>
    <lineage>
        <taxon>Eukaryota</taxon>
        <taxon>Metazoa</taxon>
        <taxon>Chordata</taxon>
        <taxon>Craniata</taxon>
        <taxon>Vertebrata</taxon>
        <taxon>Euteleostomi</taxon>
        <taxon>Archelosauria</taxon>
        <taxon>Testudinata</taxon>
        <taxon>Testudines</taxon>
        <taxon>Cryptodira</taxon>
        <taxon>Durocryptodira</taxon>
        <taxon>Testudinoidea</taxon>
        <taxon>Platysternidae</taxon>
        <taxon>Platysternon</taxon>
    </lineage>
</organism>
<evidence type="ECO:0000256" key="1">
    <source>
        <dbReference type="SAM" id="MobiDB-lite"/>
    </source>
</evidence>
<gene>
    <name evidence="2" type="ORF">DR999_PMT12016</name>
</gene>
<evidence type="ECO:0000313" key="3">
    <source>
        <dbReference type="Proteomes" id="UP000297703"/>
    </source>
</evidence>
<reference evidence="2 3" key="1">
    <citation type="submission" date="2019-04" db="EMBL/GenBank/DDBJ databases">
        <title>Draft genome of the big-headed turtle Platysternon megacephalum.</title>
        <authorList>
            <person name="Gong S."/>
        </authorList>
    </citation>
    <scope>NUCLEOTIDE SEQUENCE [LARGE SCALE GENOMIC DNA]</scope>
    <source>
        <strain evidence="2">DO16091913</strain>
        <tissue evidence="2">Muscle</tissue>
    </source>
</reference>
<proteinExistence type="predicted"/>
<feature type="compositionally biased region" description="Polar residues" evidence="1">
    <location>
        <begin position="1"/>
        <end position="11"/>
    </location>
</feature>
<dbReference type="EMBL" id="QXTE01000115">
    <property type="protein sequence ID" value="TFK05403.1"/>
    <property type="molecule type" value="Genomic_DNA"/>
</dbReference>
<name>A0A4D9ED32_9SAUR</name>
<evidence type="ECO:0000313" key="2">
    <source>
        <dbReference type="EMBL" id="TFK05403.1"/>
    </source>
</evidence>
<comment type="caution">
    <text evidence="2">The sequence shown here is derived from an EMBL/GenBank/DDBJ whole genome shotgun (WGS) entry which is preliminary data.</text>
</comment>
<accession>A0A4D9ED32</accession>